<dbReference type="EMBL" id="CP029479">
    <property type="protein sequence ID" value="AWM78419.1"/>
    <property type="molecule type" value="Genomic_DNA"/>
</dbReference>
<dbReference type="OrthoDB" id="9800567at2"/>
<dbReference type="AlphaFoldDB" id="A0A2Z3I0E9"/>
<gene>
    <name evidence="1" type="ORF">HYN04_12070</name>
</gene>
<dbReference type="Pfam" id="PF10706">
    <property type="entry name" value="Aminoglyc_resit"/>
    <property type="match status" value="1"/>
</dbReference>
<name>A0A2Z3I0E9_9CAUL</name>
<dbReference type="GO" id="GO:0016740">
    <property type="term" value="F:transferase activity"/>
    <property type="evidence" value="ECO:0007669"/>
    <property type="project" value="UniProtKB-KW"/>
</dbReference>
<reference evidence="2" key="1">
    <citation type="submission" date="2018-05" db="EMBL/GenBank/DDBJ databases">
        <title>Genome sequencing of Phenylobacterium sp. HYN0004.</title>
        <authorList>
            <person name="Yi H."/>
            <person name="Baek C."/>
        </authorList>
    </citation>
    <scope>NUCLEOTIDE SEQUENCE [LARGE SCALE GENOMIC DNA]</scope>
    <source>
        <strain evidence="2">HYN0004</strain>
    </source>
</reference>
<sequence>MGGERDGVVTEAQVLEVLAACAAQGLPVWVDGGWAVDAVLGRQTRLHEDLDLAARVEDGPALEALLAGLGLVRQAGGAAWNPVYSDGEGRRVDLHLFRLDAEGRGVMDPDDPAVAYPAGSFDGRGVIAGRAVDCLPADVLWRLKTGYPPRDRDLLDLAALQAAFGFSLAGD</sequence>
<dbReference type="Gene3D" id="3.30.460.40">
    <property type="match status" value="1"/>
</dbReference>
<keyword evidence="2" id="KW-1185">Reference proteome</keyword>
<protein>
    <submittedName>
        <fullName evidence="1">Aminoglycoside nucleotidyltransferase</fullName>
    </submittedName>
</protein>
<evidence type="ECO:0000313" key="1">
    <source>
        <dbReference type="EMBL" id="AWM78419.1"/>
    </source>
</evidence>
<dbReference type="KEGG" id="phb:HYN04_12070"/>
<evidence type="ECO:0000313" key="2">
    <source>
        <dbReference type="Proteomes" id="UP000247763"/>
    </source>
</evidence>
<dbReference type="Proteomes" id="UP000247763">
    <property type="component" value="Chromosome"/>
</dbReference>
<organism evidence="1 2">
    <name type="scientific">Phenylobacterium parvum</name>
    <dbReference type="NCBI Taxonomy" id="2201350"/>
    <lineage>
        <taxon>Bacteria</taxon>
        <taxon>Pseudomonadati</taxon>
        <taxon>Pseudomonadota</taxon>
        <taxon>Alphaproteobacteria</taxon>
        <taxon>Caulobacterales</taxon>
        <taxon>Caulobacteraceae</taxon>
        <taxon>Phenylobacterium</taxon>
    </lineage>
</organism>
<keyword evidence="1" id="KW-0808">Transferase</keyword>
<accession>A0A2Z3I0E9</accession>
<dbReference type="InterPro" id="IPR019646">
    <property type="entry name" value="Aminoglyc_AdlTrfase"/>
</dbReference>
<proteinExistence type="predicted"/>